<evidence type="ECO:0000313" key="2">
    <source>
        <dbReference type="EMBL" id="EJN83709.1"/>
    </source>
</evidence>
<name>J3JIL5_ACTNH</name>
<comment type="caution">
    <text evidence="2">The sequence shown here is derived from an EMBL/GenBank/DDBJ whole genome shotgun (WGS) entry which is preliminary data.</text>
</comment>
<proteinExistence type="predicted"/>
<protein>
    <submittedName>
        <fullName evidence="2">Uncharacterized protein</fullName>
    </submittedName>
</protein>
<accession>J3JIL5</accession>
<reference evidence="2 3" key="1">
    <citation type="submission" date="2012-07" db="EMBL/GenBank/DDBJ databases">
        <authorList>
            <person name="Durkin A.S."/>
            <person name="McCorrison J."/>
            <person name="Torralba M."/>
            <person name="Gillis M."/>
            <person name="Methe B."/>
            <person name="Sutton G."/>
            <person name="Nelson K.E."/>
        </authorList>
    </citation>
    <scope>NUCLEOTIDE SEQUENCE [LARGE SCALE GENOMIC DNA]</scope>
    <source>
        <strain evidence="3">ATCC 12104 / DSM 43013 / CCUG 2238 / JCM 8349 / NCTC 10301 / Howell 279</strain>
    </source>
</reference>
<organism evidence="2 3">
    <name type="scientific">Actinomyces naeslundii (strain ATCC 12104 / DSM 43013 / CCUG 2238 / JCM 8349 / NCTC 10301 / Howell 279)</name>
    <dbReference type="NCBI Taxonomy" id="1115803"/>
    <lineage>
        <taxon>Bacteria</taxon>
        <taxon>Bacillati</taxon>
        <taxon>Actinomycetota</taxon>
        <taxon>Actinomycetes</taxon>
        <taxon>Actinomycetales</taxon>
        <taxon>Actinomycetaceae</taxon>
        <taxon>Actinomyces</taxon>
    </lineage>
</organism>
<feature type="compositionally biased region" description="Basic and acidic residues" evidence="1">
    <location>
        <begin position="39"/>
        <end position="49"/>
    </location>
</feature>
<feature type="region of interest" description="Disordered" evidence="1">
    <location>
        <begin position="1"/>
        <end position="49"/>
    </location>
</feature>
<evidence type="ECO:0000313" key="3">
    <source>
        <dbReference type="Proteomes" id="UP000007814"/>
    </source>
</evidence>
<evidence type="ECO:0000256" key="1">
    <source>
        <dbReference type="SAM" id="MobiDB-lite"/>
    </source>
</evidence>
<dbReference type="EMBL" id="ALJK01000209">
    <property type="protein sequence ID" value="EJN83709.1"/>
    <property type="molecule type" value="Genomic_DNA"/>
</dbReference>
<dbReference type="AlphaFoldDB" id="J3JIL5"/>
<gene>
    <name evidence="2" type="ORF">HMPREF1129_2517</name>
</gene>
<sequence>MQDGDAPYRYAAGGSSKTPLPVDPNLGSMEYDTYGSGKTEGKEMGEQHA</sequence>
<dbReference type="Proteomes" id="UP000007814">
    <property type="component" value="Unassembled WGS sequence"/>
</dbReference>